<accession>A0A936YUC9</accession>
<dbReference type="EMBL" id="JAEQNE010000001">
    <property type="protein sequence ID" value="MBL0390204.1"/>
    <property type="molecule type" value="Genomic_DNA"/>
</dbReference>
<reference evidence="1 2" key="1">
    <citation type="journal article" date="2017" name="Int. J. Syst. Evol. Microbiol.">
        <title>Ramlibacter monticola sp. nov., isolated from forest soil.</title>
        <authorList>
            <person name="Chaudhary D.K."/>
            <person name="Kim J."/>
        </authorList>
    </citation>
    <scope>NUCLEOTIDE SEQUENCE [LARGE SCALE GENOMIC DNA]</scope>
    <source>
        <strain evidence="1 2">KACC 19175</strain>
    </source>
</reference>
<protein>
    <recommendedName>
        <fullName evidence="3">Alpha/beta hydrolase</fullName>
    </recommendedName>
</protein>
<organism evidence="1 2">
    <name type="scientific">Ramlibacter monticola</name>
    <dbReference type="NCBI Taxonomy" id="1926872"/>
    <lineage>
        <taxon>Bacteria</taxon>
        <taxon>Pseudomonadati</taxon>
        <taxon>Pseudomonadota</taxon>
        <taxon>Betaproteobacteria</taxon>
        <taxon>Burkholderiales</taxon>
        <taxon>Comamonadaceae</taxon>
        <taxon>Ramlibacter</taxon>
    </lineage>
</organism>
<sequence length="62" mass="7028">MSARFWARRPICAIALRARSNRLRPSVKADNVTEGIVPDSGHWIMEENPGATIQLLREILSR</sequence>
<dbReference type="SUPFAM" id="SSF53474">
    <property type="entry name" value="alpha/beta-Hydrolases"/>
    <property type="match status" value="1"/>
</dbReference>
<dbReference type="Proteomes" id="UP000599109">
    <property type="component" value="Unassembled WGS sequence"/>
</dbReference>
<dbReference type="InterPro" id="IPR029058">
    <property type="entry name" value="AB_hydrolase_fold"/>
</dbReference>
<dbReference type="RefSeq" id="WP_201672774.1">
    <property type="nucleotide sequence ID" value="NZ_JAEQNE010000001.1"/>
</dbReference>
<keyword evidence="2" id="KW-1185">Reference proteome</keyword>
<gene>
    <name evidence="1" type="ORF">JJ685_03535</name>
</gene>
<evidence type="ECO:0000313" key="1">
    <source>
        <dbReference type="EMBL" id="MBL0390204.1"/>
    </source>
</evidence>
<comment type="caution">
    <text evidence="1">The sequence shown here is derived from an EMBL/GenBank/DDBJ whole genome shotgun (WGS) entry which is preliminary data.</text>
</comment>
<dbReference type="Gene3D" id="3.40.50.1820">
    <property type="entry name" value="alpha/beta hydrolase"/>
    <property type="match status" value="1"/>
</dbReference>
<dbReference type="AlphaFoldDB" id="A0A936YUC9"/>
<name>A0A936YUC9_9BURK</name>
<proteinExistence type="predicted"/>
<evidence type="ECO:0000313" key="2">
    <source>
        <dbReference type="Proteomes" id="UP000599109"/>
    </source>
</evidence>
<evidence type="ECO:0008006" key="3">
    <source>
        <dbReference type="Google" id="ProtNLM"/>
    </source>
</evidence>